<accession>A0A0L6ZA24</accession>
<keyword evidence="2 4" id="KW-0012">Acyltransferase</keyword>
<dbReference type="PROSITE" id="PS51186">
    <property type="entry name" value="GNAT"/>
    <property type="match status" value="1"/>
</dbReference>
<dbReference type="Proteomes" id="UP000037043">
    <property type="component" value="Unassembled WGS sequence"/>
</dbReference>
<dbReference type="CDD" id="cd04301">
    <property type="entry name" value="NAT_SF"/>
    <property type="match status" value="1"/>
</dbReference>
<keyword evidence="1 4" id="KW-0808">Transferase</keyword>
<evidence type="ECO:0000259" key="3">
    <source>
        <dbReference type="PROSITE" id="PS51186"/>
    </source>
</evidence>
<dbReference type="PANTHER" id="PTHR43072:SF23">
    <property type="entry name" value="UPF0039 PROTEIN C11D3.02C"/>
    <property type="match status" value="1"/>
</dbReference>
<dbReference type="STRING" id="36844.SAMN04488501_10284"/>
<proteinExistence type="predicted"/>
<dbReference type="Pfam" id="PF00583">
    <property type="entry name" value="Acetyltransf_1"/>
    <property type="match status" value="1"/>
</dbReference>
<dbReference type="AlphaFoldDB" id="A0A0L6ZA24"/>
<evidence type="ECO:0000256" key="2">
    <source>
        <dbReference type="ARBA" id="ARBA00023315"/>
    </source>
</evidence>
<gene>
    <name evidence="4" type="primary">ywnH_1</name>
    <name evidence="4" type="ORF">CLHOM_19090</name>
</gene>
<organism evidence="4 5">
    <name type="scientific">Clostridium homopropionicum DSM 5847</name>
    <dbReference type="NCBI Taxonomy" id="1121318"/>
    <lineage>
        <taxon>Bacteria</taxon>
        <taxon>Bacillati</taxon>
        <taxon>Bacillota</taxon>
        <taxon>Clostridia</taxon>
        <taxon>Eubacteriales</taxon>
        <taxon>Clostridiaceae</taxon>
        <taxon>Clostridium</taxon>
    </lineage>
</organism>
<evidence type="ECO:0000256" key="1">
    <source>
        <dbReference type="ARBA" id="ARBA00022679"/>
    </source>
</evidence>
<evidence type="ECO:0000313" key="4">
    <source>
        <dbReference type="EMBL" id="KOA19820.1"/>
    </source>
</evidence>
<dbReference type="EMBL" id="LHUR01000022">
    <property type="protein sequence ID" value="KOA19820.1"/>
    <property type="molecule type" value="Genomic_DNA"/>
</dbReference>
<keyword evidence="5" id="KW-1185">Reference proteome</keyword>
<dbReference type="PANTHER" id="PTHR43072">
    <property type="entry name" value="N-ACETYLTRANSFERASE"/>
    <property type="match status" value="1"/>
</dbReference>
<sequence length="166" mass="18636">MDYKIEEMTHKDWDGVAKIYLQGIDTGKATFQTEIPSWNDWNNGHIKTCRLVARLGDRILGWGALSPTSSRCVYAGVAEVSIYIGEEYRGQGIGKSILGTLVKMSEENGFWTLQSGIIKENIASIELHKSCGFREIGIRERVGKMSNGEWHDVVLMERRSDIVGIN</sequence>
<comment type="caution">
    <text evidence="4">The sequence shown here is derived from an EMBL/GenBank/DDBJ whole genome shotgun (WGS) entry which is preliminary data.</text>
</comment>
<dbReference type="PATRIC" id="fig|1121318.3.peg.1928"/>
<dbReference type="GO" id="GO:0102971">
    <property type="term" value="F:phosphinothricin N-acetyltransferase activity"/>
    <property type="evidence" value="ECO:0007669"/>
    <property type="project" value="UniProtKB-EC"/>
</dbReference>
<dbReference type="Gene3D" id="3.40.630.30">
    <property type="match status" value="1"/>
</dbReference>
<protein>
    <submittedName>
        <fullName evidence="4">Putative phosphinothricin acetyltransferase YwnH</fullName>
        <ecNumber evidence="4">2.3.1.183</ecNumber>
    </submittedName>
</protein>
<dbReference type="InterPro" id="IPR016181">
    <property type="entry name" value="Acyl_CoA_acyltransferase"/>
</dbReference>
<dbReference type="InterPro" id="IPR000182">
    <property type="entry name" value="GNAT_dom"/>
</dbReference>
<dbReference type="RefSeq" id="WP_052221445.1">
    <property type="nucleotide sequence ID" value="NZ_LHUR01000022.1"/>
</dbReference>
<evidence type="ECO:0000313" key="5">
    <source>
        <dbReference type="Proteomes" id="UP000037043"/>
    </source>
</evidence>
<name>A0A0L6ZA24_9CLOT</name>
<reference evidence="5" key="1">
    <citation type="submission" date="2015-08" db="EMBL/GenBank/DDBJ databases">
        <title>Genome sequence of the strict anaerobe Clostridium homopropionicum LuHBu1 (DSM 5847T).</title>
        <authorList>
            <person name="Poehlein A."/>
            <person name="Beck M."/>
            <person name="Schiel-Bengelsdorf B."/>
            <person name="Bengelsdorf F.R."/>
            <person name="Daniel R."/>
            <person name="Duerre P."/>
        </authorList>
    </citation>
    <scope>NUCLEOTIDE SEQUENCE [LARGE SCALE GENOMIC DNA]</scope>
    <source>
        <strain evidence="5">DSM 5847</strain>
    </source>
</reference>
<feature type="domain" description="N-acetyltransferase" evidence="3">
    <location>
        <begin position="3"/>
        <end position="161"/>
    </location>
</feature>
<dbReference type="EC" id="2.3.1.183" evidence="4"/>
<dbReference type="SUPFAM" id="SSF55729">
    <property type="entry name" value="Acyl-CoA N-acyltransferases (Nat)"/>
    <property type="match status" value="1"/>
</dbReference>